<dbReference type="eggNOG" id="COG3266">
    <property type="taxonomic scope" value="Bacteria"/>
</dbReference>
<dbReference type="RefSeq" id="WP_006682080.1">
    <property type="nucleotide sequence ID" value="NZ_CAFB01000034.1"/>
</dbReference>
<comment type="caution">
    <text evidence="3">The sequence shown here is derived from an EMBL/GenBank/DDBJ whole genome shotgun (WGS) entry which is preliminary data.</text>
</comment>
<dbReference type="EMBL" id="CAFB01000034">
    <property type="protein sequence ID" value="CCD28806.1"/>
    <property type="molecule type" value="Genomic_DNA"/>
</dbReference>
<dbReference type="Gene3D" id="3.30.70.1070">
    <property type="entry name" value="Sporulation related repeat"/>
    <property type="match status" value="1"/>
</dbReference>
<dbReference type="InterPro" id="IPR007730">
    <property type="entry name" value="SPOR-like_dom"/>
</dbReference>
<name>G2J7R1_9BURK</name>
<accession>G2J7R1</accession>
<feature type="domain" description="SPOR" evidence="2">
    <location>
        <begin position="89"/>
        <end position="168"/>
    </location>
</feature>
<evidence type="ECO:0000313" key="3">
    <source>
        <dbReference type="EMBL" id="CCD28806.1"/>
    </source>
</evidence>
<evidence type="ECO:0000259" key="2">
    <source>
        <dbReference type="PROSITE" id="PS51724"/>
    </source>
</evidence>
<organism evidence="3 4">
    <name type="scientific">Candidatus Glomeribacter gigasporarum BEG34</name>
    <dbReference type="NCBI Taxonomy" id="1070319"/>
    <lineage>
        <taxon>Bacteria</taxon>
        <taxon>Pseudomonadati</taxon>
        <taxon>Pseudomonadota</taxon>
        <taxon>Betaproteobacteria</taxon>
        <taxon>Burkholderiales</taxon>
        <taxon>Burkholderiaceae</taxon>
        <taxon>Candidatus Glomeribacter</taxon>
    </lineage>
</organism>
<protein>
    <submittedName>
        <fullName evidence="3">Sporulation domain-containing protein (DedD)</fullName>
    </submittedName>
</protein>
<reference evidence="3 4" key="1">
    <citation type="submission" date="2011-08" db="EMBL/GenBank/DDBJ databases">
        <title>The genome of the obligate endobacterium of an arbuscular mycorrhizal fungus reveals an interphylum network of nutritional interactions.</title>
        <authorList>
            <person name="Ghignone S."/>
            <person name="Salvioli A."/>
            <person name="Anca I."/>
            <person name="Lumini E."/>
            <person name="Ortu G."/>
            <person name="Petiti L."/>
            <person name="Cruveiller S."/>
            <person name="Bianciotto V."/>
            <person name="Piffanelli P."/>
            <person name="Lanfranco L."/>
            <person name="Bonfante P."/>
        </authorList>
    </citation>
    <scope>NUCLEOTIDE SEQUENCE [LARGE SCALE GENOMIC DNA]</scope>
    <source>
        <strain evidence="3 4">BEG34</strain>
    </source>
</reference>
<evidence type="ECO:0000313" key="4">
    <source>
        <dbReference type="Proteomes" id="UP000054051"/>
    </source>
</evidence>
<feature type="compositionally biased region" description="Low complexity" evidence="1">
    <location>
        <begin position="58"/>
        <end position="81"/>
    </location>
</feature>
<dbReference type="PROSITE" id="PS51724">
    <property type="entry name" value="SPOR"/>
    <property type="match status" value="1"/>
</dbReference>
<dbReference type="STRING" id="1070319.CAGGBEG34_180115"/>
<dbReference type="Pfam" id="PF05036">
    <property type="entry name" value="SPOR"/>
    <property type="match status" value="1"/>
</dbReference>
<proteinExistence type="predicted"/>
<dbReference type="AlphaFoldDB" id="G2J7R1"/>
<dbReference type="OrthoDB" id="8563804at2"/>
<gene>
    <name evidence="3" type="primary">dedD</name>
    <name evidence="3" type="ORF">CAGGBEG34_180115</name>
</gene>
<feature type="region of interest" description="Disordered" evidence="1">
    <location>
        <begin position="58"/>
        <end position="95"/>
    </location>
</feature>
<dbReference type="InterPro" id="IPR036680">
    <property type="entry name" value="SPOR-like_sf"/>
</dbReference>
<sequence>MRINPLLPEKQRARYRLAGALILVLAAVIALPKLLHSPSRPDQGGEMEIWVAAPPAASGASSSAASAAPSSASFAKHAPSAEMSAQPKPAPQSHFAVQAGIFTREQDARAQLARLQKARLPAYLEREKLDHGHSRFLVRAGPFSDRKQAEAALKQLRAAGLATTRSKH</sequence>
<dbReference type="SUPFAM" id="SSF110997">
    <property type="entry name" value="Sporulation related repeat"/>
    <property type="match status" value="1"/>
</dbReference>
<dbReference type="Proteomes" id="UP000054051">
    <property type="component" value="Unassembled WGS sequence"/>
</dbReference>
<keyword evidence="4" id="KW-1185">Reference proteome</keyword>
<dbReference type="GO" id="GO:0042834">
    <property type="term" value="F:peptidoglycan binding"/>
    <property type="evidence" value="ECO:0007669"/>
    <property type="project" value="InterPro"/>
</dbReference>
<evidence type="ECO:0000256" key="1">
    <source>
        <dbReference type="SAM" id="MobiDB-lite"/>
    </source>
</evidence>